<dbReference type="RefSeq" id="XP_022086691.1">
    <property type="nucleotide sequence ID" value="XM_022230999.1"/>
</dbReference>
<dbReference type="RefSeq" id="XP_022086693.1">
    <property type="nucleotide sequence ID" value="XM_022231001.1"/>
</dbReference>
<dbReference type="PANTHER" id="PTHR10672">
    <property type="entry name" value="ADDUCIN"/>
    <property type="match status" value="1"/>
</dbReference>
<feature type="region of interest" description="Disordered" evidence="2">
    <location>
        <begin position="465"/>
        <end position="519"/>
    </location>
</feature>
<evidence type="ECO:0000313" key="4">
    <source>
        <dbReference type="Proteomes" id="UP000694845"/>
    </source>
</evidence>
<gene>
    <name evidence="5 6 7 8" type="primary">LOC110977143</name>
</gene>
<dbReference type="AlphaFoldDB" id="A0A8B7Y0K1"/>
<accession>A0A8B7Y0K1</accession>
<dbReference type="RefSeq" id="XP_022086690.1">
    <property type="nucleotide sequence ID" value="XM_022230998.1"/>
</dbReference>
<dbReference type="GeneID" id="110977143"/>
<evidence type="ECO:0000313" key="5">
    <source>
        <dbReference type="RefSeq" id="XP_022086689.1"/>
    </source>
</evidence>
<dbReference type="PANTHER" id="PTHR10672:SF3">
    <property type="entry name" value="PROTEIN HU-LI TAI SHAO"/>
    <property type="match status" value="1"/>
</dbReference>
<feature type="compositionally biased region" description="Basic and acidic residues" evidence="2">
    <location>
        <begin position="558"/>
        <end position="568"/>
    </location>
</feature>
<evidence type="ECO:0000259" key="3">
    <source>
        <dbReference type="SMART" id="SM01007"/>
    </source>
</evidence>
<dbReference type="KEGG" id="aplc:110977143"/>
<dbReference type="GO" id="GO:0014069">
    <property type="term" value="C:postsynaptic density"/>
    <property type="evidence" value="ECO:0007669"/>
    <property type="project" value="TreeGrafter"/>
</dbReference>
<dbReference type="SUPFAM" id="SSF53639">
    <property type="entry name" value="AraD/HMP-PK domain-like"/>
    <property type="match status" value="1"/>
</dbReference>
<reference evidence="5 6" key="1">
    <citation type="submission" date="2025-04" db="UniProtKB">
        <authorList>
            <consortium name="RefSeq"/>
        </authorList>
    </citation>
    <scope>IDENTIFICATION</scope>
</reference>
<feature type="compositionally biased region" description="Basic and acidic residues" evidence="2">
    <location>
        <begin position="11"/>
        <end position="26"/>
    </location>
</feature>
<dbReference type="RefSeq" id="XP_022086689.1">
    <property type="nucleotide sequence ID" value="XM_022230997.1"/>
</dbReference>
<keyword evidence="4" id="KW-1185">Reference proteome</keyword>
<feature type="region of interest" description="Disordered" evidence="2">
    <location>
        <begin position="1"/>
        <end position="26"/>
    </location>
</feature>
<evidence type="ECO:0000313" key="7">
    <source>
        <dbReference type="RefSeq" id="XP_022086691.1"/>
    </source>
</evidence>
<comment type="similarity">
    <text evidence="1">Belongs to the aldolase class II family. Adducin subfamily.</text>
</comment>
<dbReference type="GO" id="GO:0051016">
    <property type="term" value="P:barbed-end actin filament capping"/>
    <property type="evidence" value="ECO:0007669"/>
    <property type="project" value="TreeGrafter"/>
</dbReference>
<dbReference type="GO" id="GO:0005856">
    <property type="term" value="C:cytoskeleton"/>
    <property type="evidence" value="ECO:0007669"/>
    <property type="project" value="TreeGrafter"/>
</dbReference>
<dbReference type="Proteomes" id="UP000694845">
    <property type="component" value="Unplaced"/>
</dbReference>
<evidence type="ECO:0000313" key="8">
    <source>
        <dbReference type="RefSeq" id="XP_022086693.1"/>
    </source>
</evidence>
<feature type="compositionally biased region" description="Acidic residues" evidence="2">
    <location>
        <begin position="687"/>
        <end position="703"/>
    </location>
</feature>
<evidence type="ECO:0000256" key="2">
    <source>
        <dbReference type="SAM" id="MobiDB-lite"/>
    </source>
</evidence>
<name>A0A8B7Y0K1_ACAPL</name>
<feature type="region of interest" description="Disordered" evidence="2">
    <location>
        <begin position="639"/>
        <end position="761"/>
    </location>
</feature>
<dbReference type="SMART" id="SM01007">
    <property type="entry name" value="Aldolase_II"/>
    <property type="match status" value="1"/>
</dbReference>
<protein>
    <submittedName>
        <fullName evidence="5 6">Gamma-adducin-like isoform X1</fullName>
    </submittedName>
</protein>
<dbReference type="InterPro" id="IPR051017">
    <property type="entry name" value="Aldolase-II_Adducin_sf"/>
</dbReference>
<dbReference type="GO" id="GO:0005886">
    <property type="term" value="C:plasma membrane"/>
    <property type="evidence" value="ECO:0007669"/>
    <property type="project" value="UniProtKB-SubCell"/>
</dbReference>
<dbReference type="InterPro" id="IPR001303">
    <property type="entry name" value="Aldolase_II/adducin_N"/>
</dbReference>
<dbReference type="OrthoDB" id="3238794at2759"/>
<proteinExistence type="inferred from homology"/>
<dbReference type="GO" id="GO:0051015">
    <property type="term" value="F:actin filament binding"/>
    <property type="evidence" value="ECO:0007669"/>
    <property type="project" value="TreeGrafter"/>
</dbReference>
<feature type="compositionally biased region" description="Basic and acidic residues" evidence="2">
    <location>
        <begin position="652"/>
        <end position="663"/>
    </location>
</feature>
<feature type="compositionally biased region" description="Basic and acidic residues" evidence="2">
    <location>
        <begin position="465"/>
        <end position="477"/>
    </location>
</feature>
<organism evidence="4 8">
    <name type="scientific">Acanthaster planci</name>
    <name type="common">Crown-of-thorns starfish</name>
    <dbReference type="NCBI Taxonomy" id="133434"/>
    <lineage>
        <taxon>Eukaryota</taxon>
        <taxon>Metazoa</taxon>
        <taxon>Echinodermata</taxon>
        <taxon>Eleutherozoa</taxon>
        <taxon>Asterozoa</taxon>
        <taxon>Asteroidea</taxon>
        <taxon>Valvatacea</taxon>
        <taxon>Valvatida</taxon>
        <taxon>Acanthasteridae</taxon>
        <taxon>Acanthaster</taxon>
    </lineage>
</organism>
<feature type="compositionally biased region" description="Low complexity" evidence="2">
    <location>
        <begin position="668"/>
        <end position="684"/>
    </location>
</feature>
<dbReference type="Gene3D" id="3.40.225.10">
    <property type="entry name" value="Class II aldolase/adducin N-terminal domain"/>
    <property type="match status" value="1"/>
</dbReference>
<feature type="compositionally biased region" description="Polar residues" evidence="2">
    <location>
        <begin position="716"/>
        <end position="731"/>
    </location>
</feature>
<dbReference type="FunFam" id="3.40.225.10:FF:000013">
    <property type="entry name" value="Class II aldolase"/>
    <property type="match status" value="1"/>
</dbReference>
<dbReference type="InterPro" id="IPR036409">
    <property type="entry name" value="Aldolase_II/adducin_N_sf"/>
</dbReference>
<feature type="region of interest" description="Disordered" evidence="2">
    <location>
        <begin position="547"/>
        <end position="581"/>
    </location>
</feature>
<sequence>MADTSLANNVDEVREKLLPDPDDPEYQKELQRPAHIKADMKDMERQRRVSLILNSQAFREELESIIEAQLKDMFQSGPHPASLIALQQIADLVLPQSRFNQTSVGSGRGGAAPQGMSLIPVADIRGVDSVNYSKGEKILRCKLASLYRLLDLHGWTQLIYNHASLRVSMETDHFLINPFGLMYHEITASSLIKVDMLGQTVDPGTTTYGPNVAGFTLHSAIHSCRPDAKCVVHIHTAGVVAVSSMKQGLLPLSQEALICGEVSYLDYSGIIINDQQKDDIIRALGPNNKILFLRNHGVVCCGETVEEAYYWTVNVVAACETQVRCMSAGLDNLILVSDAVKEATRNVAVKGGGGVIMPTSPEEEGEKRREKRWKIGELEFEAMMRQLDNMGHRTGYVYHQPLVRSEPKPRSEVAHPAASTSVTYFYDDDKESSKYQSPMKLMNRKQAGEKTKWLNTPNTYTKVEVQEEVKEGDETPKTKTVWVSDEQKQTSGEPIKVDPHQFSVLSDDPKEMKKKHKDLKTDRFDDKVTAGPISEVLSGVQYGDTRKAQLARDAPLSDSKDNLQESPRKPGSGGDQVQAASKGIITREHQKDVMLYTAYAPNPFENMTEEDILKYKQEIAEKTGQDVKEIELIVQAPNMNGPEGAEETTTTTKKEVVVTKGEDGSEITTTRVVTTTLTTKETTLNGEEAEAEAEPEEGEEEDERAASPSQEAGVRSASSAEASPTKDATSPSKKKDKDKKKKFRTPSFLKSKKDKKEKAES</sequence>
<feature type="compositionally biased region" description="Basic residues" evidence="2">
    <location>
        <begin position="732"/>
        <end position="753"/>
    </location>
</feature>
<dbReference type="NCBIfam" id="NF005451">
    <property type="entry name" value="PRK07044.1"/>
    <property type="match status" value="1"/>
</dbReference>
<dbReference type="Pfam" id="PF00596">
    <property type="entry name" value="Aldolase_II"/>
    <property type="match status" value="1"/>
</dbReference>
<feature type="domain" description="Class II aldolase/adducin N-terminal" evidence="3">
    <location>
        <begin position="141"/>
        <end position="323"/>
    </location>
</feature>
<evidence type="ECO:0000313" key="6">
    <source>
        <dbReference type="RefSeq" id="XP_022086690.1"/>
    </source>
</evidence>
<evidence type="ECO:0000256" key="1">
    <source>
        <dbReference type="ARBA" id="ARBA00006274"/>
    </source>
</evidence>